<gene>
    <name evidence="3" type="ORF">TrST_g8424</name>
</gene>
<evidence type="ECO:0000256" key="2">
    <source>
        <dbReference type="SAM" id="Phobius"/>
    </source>
</evidence>
<dbReference type="EMBL" id="BRXY01000102">
    <property type="protein sequence ID" value="GMH65569.1"/>
    <property type="molecule type" value="Genomic_DNA"/>
</dbReference>
<evidence type="ECO:0000256" key="1">
    <source>
        <dbReference type="SAM" id="MobiDB-lite"/>
    </source>
</evidence>
<feature type="compositionally biased region" description="Basic residues" evidence="1">
    <location>
        <begin position="134"/>
        <end position="143"/>
    </location>
</feature>
<keyword evidence="4" id="KW-1185">Reference proteome</keyword>
<feature type="transmembrane region" description="Helical" evidence="2">
    <location>
        <begin position="21"/>
        <end position="42"/>
    </location>
</feature>
<keyword evidence="2" id="KW-1133">Transmembrane helix</keyword>
<dbReference type="Proteomes" id="UP001165085">
    <property type="component" value="Unassembled WGS sequence"/>
</dbReference>
<sequence length="186" mass="20421">MAAFWHWERVIAGEEEGGGDAWTPILLVLMVLAPIVQIRILISREEGGWGSRLPFIKEISMPKLFGGGTIRGAEEGGWRSKLRSFKKKSLKGFFSGGSVRGADLKAGMTPRRGSKFDSSNPMSDDGEIAQGTKEKKKSGKKMGLKQLKSFDSFRNPEVGSPKGGSNHKKTPNKPKIDENEIEMKSI</sequence>
<comment type="caution">
    <text evidence="3">The sequence shown here is derived from an EMBL/GenBank/DDBJ whole genome shotgun (WGS) entry which is preliminary data.</text>
</comment>
<keyword evidence="2" id="KW-0472">Membrane</keyword>
<protein>
    <submittedName>
        <fullName evidence="3">Uncharacterized protein</fullName>
    </submittedName>
</protein>
<proteinExistence type="predicted"/>
<reference evidence="4" key="1">
    <citation type="journal article" date="2023" name="Commun. Biol.">
        <title>Genome analysis of Parmales, the sister group of diatoms, reveals the evolutionary specialization of diatoms from phago-mixotrophs to photoautotrophs.</title>
        <authorList>
            <person name="Ban H."/>
            <person name="Sato S."/>
            <person name="Yoshikawa S."/>
            <person name="Yamada K."/>
            <person name="Nakamura Y."/>
            <person name="Ichinomiya M."/>
            <person name="Sato N."/>
            <person name="Blanc-Mathieu R."/>
            <person name="Endo H."/>
            <person name="Kuwata A."/>
            <person name="Ogata H."/>
        </authorList>
    </citation>
    <scope>NUCLEOTIDE SEQUENCE [LARGE SCALE GENOMIC DNA]</scope>
    <source>
        <strain evidence="4">NIES 3701</strain>
    </source>
</reference>
<keyword evidence="2" id="KW-0812">Transmembrane</keyword>
<evidence type="ECO:0000313" key="3">
    <source>
        <dbReference type="EMBL" id="GMH65569.1"/>
    </source>
</evidence>
<organism evidence="3 4">
    <name type="scientific">Triparma strigata</name>
    <dbReference type="NCBI Taxonomy" id="1606541"/>
    <lineage>
        <taxon>Eukaryota</taxon>
        <taxon>Sar</taxon>
        <taxon>Stramenopiles</taxon>
        <taxon>Ochrophyta</taxon>
        <taxon>Bolidophyceae</taxon>
        <taxon>Parmales</taxon>
        <taxon>Triparmaceae</taxon>
        <taxon>Triparma</taxon>
    </lineage>
</organism>
<accession>A0A9W7E2F1</accession>
<name>A0A9W7E2F1_9STRA</name>
<feature type="region of interest" description="Disordered" evidence="1">
    <location>
        <begin position="104"/>
        <end position="186"/>
    </location>
</feature>
<evidence type="ECO:0000313" key="4">
    <source>
        <dbReference type="Proteomes" id="UP001165085"/>
    </source>
</evidence>
<feature type="compositionally biased region" description="Basic and acidic residues" evidence="1">
    <location>
        <begin position="174"/>
        <end position="186"/>
    </location>
</feature>
<dbReference type="AlphaFoldDB" id="A0A9W7E2F1"/>